<keyword evidence="1" id="KW-0175">Coiled coil</keyword>
<feature type="coiled-coil region" evidence="1">
    <location>
        <begin position="34"/>
        <end position="71"/>
    </location>
</feature>
<evidence type="ECO:0000256" key="2">
    <source>
        <dbReference type="SAM" id="MobiDB-lite"/>
    </source>
</evidence>
<feature type="compositionally biased region" description="Polar residues" evidence="2">
    <location>
        <begin position="551"/>
        <end position="561"/>
    </location>
</feature>
<dbReference type="GO" id="GO:0051087">
    <property type="term" value="F:protein-folding chaperone binding"/>
    <property type="evidence" value="ECO:0007669"/>
    <property type="project" value="InterPro"/>
</dbReference>
<organism evidence="4 5">
    <name type="scientific">Trametes coccinea (strain BRFM310)</name>
    <name type="common">Pycnoporus coccineus</name>
    <dbReference type="NCBI Taxonomy" id="1353009"/>
    <lineage>
        <taxon>Eukaryota</taxon>
        <taxon>Fungi</taxon>
        <taxon>Dikarya</taxon>
        <taxon>Basidiomycota</taxon>
        <taxon>Agaricomycotina</taxon>
        <taxon>Agaricomycetes</taxon>
        <taxon>Polyporales</taxon>
        <taxon>Polyporaceae</taxon>
        <taxon>Trametes</taxon>
    </lineage>
</organism>
<dbReference type="InterPro" id="IPR036533">
    <property type="entry name" value="BAG_dom_sf"/>
</dbReference>
<dbReference type="EMBL" id="KZ084184">
    <property type="protein sequence ID" value="OSC96405.1"/>
    <property type="molecule type" value="Genomic_DNA"/>
</dbReference>
<feature type="compositionally biased region" description="Low complexity" evidence="2">
    <location>
        <begin position="474"/>
        <end position="499"/>
    </location>
</feature>
<feature type="compositionally biased region" description="Low complexity" evidence="2">
    <location>
        <begin position="646"/>
        <end position="657"/>
    </location>
</feature>
<feature type="region of interest" description="Disordered" evidence="2">
    <location>
        <begin position="603"/>
        <end position="657"/>
    </location>
</feature>
<keyword evidence="5" id="KW-1185">Reference proteome</keyword>
<feature type="compositionally biased region" description="Low complexity" evidence="2">
    <location>
        <begin position="278"/>
        <end position="292"/>
    </location>
</feature>
<dbReference type="SUPFAM" id="SSF63491">
    <property type="entry name" value="BAG domain"/>
    <property type="match status" value="1"/>
</dbReference>
<feature type="compositionally biased region" description="Polar residues" evidence="2">
    <location>
        <begin position="216"/>
        <end position="227"/>
    </location>
</feature>
<feature type="region of interest" description="Disordered" evidence="2">
    <location>
        <begin position="261"/>
        <end position="307"/>
    </location>
</feature>
<dbReference type="InterPro" id="IPR003103">
    <property type="entry name" value="BAG_domain"/>
</dbReference>
<evidence type="ECO:0000313" key="5">
    <source>
        <dbReference type="Proteomes" id="UP000193067"/>
    </source>
</evidence>
<evidence type="ECO:0000313" key="4">
    <source>
        <dbReference type="EMBL" id="OSC96405.1"/>
    </source>
</evidence>
<reference evidence="4 5" key="1">
    <citation type="journal article" date="2015" name="Biotechnol. Biofuels">
        <title>Enhanced degradation of softwood versus hardwood by the white-rot fungus Pycnoporus coccineus.</title>
        <authorList>
            <person name="Couturier M."/>
            <person name="Navarro D."/>
            <person name="Chevret D."/>
            <person name="Henrissat B."/>
            <person name="Piumi F."/>
            <person name="Ruiz-Duenas F.J."/>
            <person name="Martinez A.T."/>
            <person name="Grigoriev I.V."/>
            <person name="Riley R."/>
            <person name="Lipzen A."/>
            <person name="Berrin J.G."/>
            <person name="Master E.R."/>
            <person name="Rosso M.N."/>
        </authorList>
    </citation>
    <scope>NUCLEOTIDE SEQUENCE [LARGE SCALE GENOMIC DNA]</scope>
    <source>
        <strain evidence="4 5">BRFM310</strain>
    </source>
</reference>
<feature type="domain" description="BAG" evidence="3">
    <location>
        <begin position="385"/>
        <end position="426"/>
    </location>
</feature>
<feature type="region of interest" description="Disordered" evidence="2">
    <location>
        <begin position="425"/>
        <end position="584"/>
    </location>
</feature>
<protein>
    <recommendedName>
        <fullName evidence="3">BAG domain-containing protein</fullName>
    </recommendedName>
</protein>
<feature type="region of interest" description="Disordered" evidence="2">
    <location>
        <begin position="686"/>
        <end position="735"/>
    </location>
</feature>
<dbReference type="OrthoDB" id="333905at2759"/>
<sequence length="757" mass="81716">MLVLTPVPAHTTSYAPRVPASIFYSEVDYYDAVAQQAAQDYAAARARVRAIEQRREQIRQLQAREEAARRQAALDDYYLQQSQFIAASIRPYAPARRPSSCAIEELSYSVRREEERRRVLLARQREAQRVRALAEAQKREEAERRHRARLEAQQEREDEAAILAFLGLGPVAREKAQAPQWPQPTVNRQTHFAATSQKPVDAKGKGKAVDVPPVPVQSTFQPTSEGTSFKEELEARIRYETDPEVQESLVRLYSDIFDMPSSASSQPVAGPSTVKSQETSAPEATAPTTPKAEVSETDGAKLHRTPALPPAVAEKLLEFYHARRARKLSLTQIKDVEDALRKLQSTFEFPEHLDFVNPVSSEATDDSDEPGPLAYTPNNTPVHAYEHALNQLLIKLDGIESNGDLQVRGRRKEVVREVERALEAMERRVEESRERERERSRERRRSAASSPLESSPVSSDTEAEVTTPEKIVETETSVESTTPAAALATPATEAPETDTVSVALVDTPNPVDSVPASPVSSTPAPEVAEVAAPQPDTVSVAPVDVPPEASDSASVPVTPAQSSAPVVTSTPSSPSVAHSSVLDAPEPDTVSMSLVDLPAVTVPEISTAEDASSPADAPATETSMPSEDHEIVSPVAPSETSEATFVTAPSTVPSTVVPTPEAISRATSITTDATVITADVDFAAPSPVEPIPAPEAATRVPSEAPSTAEDTFLLSSTPLADEPAKKKQAVSVDDDMEVISKDEVAKSDSEWSDVESA</sequence>
<feature type="compositionally biased region" description="Low complexity" evidence="2">
    <location>
        <begin position="606"/>
        <end position="623"/>
    </location>
</feature>
<evidence type="ECO:0000256" key="1">
    <source>
        <dbReference type="SAM" id="Coils"/>
    </source>
</evidence>
<feature type="compositionally biased region" description="Low complexity" evidence="2">
    <location>
        <begin position="562"/>
        <end position="581"/>
    </location>
</feature>
<accession>A0A1Y2I5K3</accession>
<feature type="compositionally biased region" description="Low complexity" evidence="2">
    <location>
        <begin position="508"/>
        <end position="535"/>
    </location>
</feature>
<feature type="region of interest" description="Disordered" evidence="2">
    <location>
        <begin position="196"/>
        <end position="229"/>
    </location>
</feature>
<dbReference type="Proteomes" id="UP000193067">
    <property type="component" value="Unassembled WGS sequence"/>
</dbReference>
<gene>
    <name evidence="4" type="ORF">PYCCODRAFT_1481950</name>
</gene>
<feature type="compositionally biased region" description="Low complexity" evidence="2">
    <location>
        <begin position="447"/>
        <end position="459"/>
    </location>
</feature>
<dbReference type="Gene3D" id="1.20.58.120">
    <property type="entry name" value="BAG domain"/>
    <property type="match status" value="1"/>
</dbReference>
<evidence type="ECO:0000259" key="3">
    <source>
        <dbReference type="Pfam" id="PF02179"/>
    </source>
</evidence>
<dbReference type="AlphaFoldDB" id="A0A1Y2I5K3"/>
<feature type="compositionally biased region" description="Polar residues" evidence="2">
    <location>
        <begin position="261"/>
        <end position="277"/>
    </location>
</feature>
<dbReference type="STRING" id="1353009.A0A1Y2I5K3"/>
<name>A0A1Y2I5K3_TRAC3</name>
<proteinExistence type="predicted"/>
<feature type="compositionally biased region" description="Basic and acidic residues" evidence="2">
    <location>
        <begin position="425"/>
        <end position="441"/>
    </location>
</feature>
<feature type="compositionally biased region" description="Polar residues" evidence="2">
    <location>
        <begin position="704"/>
        <end position="718"/>
    </location>
</feature>
<dbReference type="Pfam" id="PF02179">
    <property type="entry name" value="BAG"/>
    <property type="match status" value="1"/>
</dbReference>